<dbReference type="PROSITE" id="PS50110">
    <property type="entry name" value="RESPONSE_REGULATORY"/>
    <property type="match status" value="1"/>
</dbReference>
<evidence type="ECO:0000256" key="13">
    <source>
        <dbReference type="ARBA" id="ARBA00023231"/>
    </source>
</evidence>
<keyword evidence="4 15" id="KW-0678">Repressor</keyword>
<evidence type="ECO:0000256" key="11">
    <source>
        <dbReference type="ARBA" id="ARBA00023159"/>
    </source>
</evidence>
<dbReference type="InterPro" id="IPR001789">
    <property type="entry name" value="Sig_transdc_resp-reg_receiver"/>
</dbReference>
<keyword evidence="11 15" id="KW-0010">Activator</keyword>
<dbReference type="InterPro" id="IPR025944">
    <property type="entry name" value="Sigma_54_int_dom_CS"/>
</dbReference>
<evidence type="ECO:0000256" key="16">
    <source>
        <dbReference type="SAM" id="MobiDB-lite"/>
    </source>
</evidence>
<evidence type="ECO:0000256" key="8">
    <source>
        <dbReference type="ARBA" id="ARBA00023012"/>
    </source>
</evidence>
<keyword evidence="8 15" id="KW-0902">Two-component regulatory system</keyword>
<evidence type="ECO:0000256" key="10">
    <source>
        <dbReference type="ARBA" id="ARBA00023125"/>
    </source>
</evidence>
<dbReference type="Proteomes" id="UP001209922">
    <property type="component" value="Unassembled WGS sequence"/>
</dbReference>
<dbReference type="EMBL" id="JAPCHY010000013">
    <property type="protein sequence ID" value="MCW4473711.1"/>
    <property type="molecule type" value="Genomic_DNA"/>
</dbReference>
<feature type="domain" description="Response regulatory" evidence="18">
    <location>
        <begin position="10"/>
        <end position="125"/>
    </location>
</feature>
<feature type="region of interest" description="Disordered" evidence="16">
    <location>
        <begin position="129"/>
        <end position="148"/>
    </location>
</feature>
<organism evidence="19 20">
    <name type="scientific">Xanthomonas chitinilytica</name>
    <dbReference type="NCBI Taxonomy" id="2989819"/>
    <lineage>
        <taxon>Bacteria</taxon>
        <taxon>Pseudomonadati</taxon>
        <taxon>Pseudomonadota</taxon>
        <taxon>Gammaproteobacteria</taxon>
        <taxon>Lysobacterales</taxon>
        <taxon>Lysobacteraceae</taxon>
        <taxon>Xanthomonas</taxon>
    </lineage>
</organism>
<comment type="function">
    <text evidence="15">Member of the two-component regulatory system NtrB/NtrC, which controls expression of the nitrogen-regulated (ntr) genes in response to nitrogen limitation. Phosphorylated NtrC binds directly to DNA and stimulates the formation of open promoter-sigma54-RNA polymerase complexes.</text>
</comment>
<dbReference type="Gene3D" id="1.10.8.60">
    <property type="match status" value="1"/>
</dbReference>
<dbReference type="PROSITE" id="PS00688">
    <property type="entry name" value="SIGMA54_INTERACT_3"/>
    <property type="match status" value="1"/>
</dbReference>
<dbReference type="SUPFAM" id="SSF52540">
    <property type="entry name" value="P-loop containing nucleoside triphosphate hydrolases"/>
    <property type="match status" value="1"/>
</dbReference>
<dbReference type="Pfam" id="PF00072">
    <property type="entry name" value="Response_reg"/>
    <property type="match status" value="1"/>
</dbReference>
<keyword evidence="13 15" id="KW-0535">Nitrogen fixation</keyword>
<dbReference type="InterPro" id="IPR025662">
    <property type="entry name" value="Sigma_54_int_dom_ATP-bd_1"/>
</dbReference>
<dbReference type="InterPro" id="IPR058031">
    <property type="entry name" value="AAA_lid_NorR"/>
</dbReference>
<dbReference type="PROSITE" id="PS00676">
    <property type="entry name" value="SIGMA54_INTERACT_2"/>
    <property type="match status" value="1"/>
</dbReference>
<accession>A0ABT3JYZ8</accession>
<dbReference type="RefSeq" id="WP_265128698.1">
    <property type="nucleotide sequence ID" value="NZ_JAPCHY010000013.1"/>
</dbReference>
<reference evidence="19 20" key="1">
    <citation type="submission" date="2022-10" db="EMBL/GenBank/DDBJ databases">
        <title>Xanthomonas sp. H13-6.</title>
        <authorList>
            <person name="Liu X."/>
            <person name="Deng Z."/>
            <person name="Jiang Y."/>
            <person name="Yu T."/>
            <person name="Ai J."/>
        </authorList>
    </citation>
    <scope>NUCLEOTIDE SEQUENCE [LARGE SCALE GENOMIC DNA]</scope>
    <source>
        <strain evidence="19 20">H13-6</strain>
    </source>
</reference>
<evidence type="ECO:0000256" key="12">
    <source>
        <dbReference type="ARBA" id="ARBA00023163"/>
    </source>
</evidence>
<feature type="modified residue" description="4-aspartylphosphate" evidence="14">
    <location>
        <position position="60"/>
    </location>
</feature>
<keyword evidence="6 15" id="KW-0547">Nucleotide-binding</keyword>
<keyword evidence="12 15" id="KW-0804">Transcription</keyword>
<dbReference type="InterPro" id="IPR003593">
    <property type="entry name" value="AAA+_ATPase"/>
</dbReference>
<dbReference type="Gene3D" id="3.40.50.2300">
    <property type="match status" value="1"/>
</dbReference>
<protein>
    <recommendedName>
        <fullName evidence="2 15">DNA-binding transcriptional regulator NtrC</fullName>
    </recommendedName>
    <alternativeName>
        <fullName evidence="15">Nitrogen regulation protein NR(I)</fullName>
    </alternativeName>
</protein>
<keyword evidence="5 14" id="KW-0597">Phosphoprotein</keyword>
<keyword evidence="10 15" id="KW-0238">DNA-binding</keyword>
<dbReference type="PROSITE" id="PS00675">
    <property type="entry name" value="SIGMA54_INTERACT_1"/>
    <property type="match status" value="1"/>
</dbReference>
<evidence type="ECO:0000259" key="17">
    <source>
        <dbReference type="PROSITE" id="PS50045"/>
    </source>
</evidence>
<evidence type="ECO:0000259" key="18">
    <source>
        <dbReference type="PROSITE" id="PS50110"/>
    </source>
</evidence>
<evidence type="ECO:0000256" key="15">
    <source>
        <dbReference type="RuleBase" id="RU365013"/>
    </source>
</evidence>
<evidence type="ECO:0000256" key="9">
    <source>
        <dbReference type="ARBA" id="ARBA00023015"/>
    </source>
</evidence>
<dbReference type="Pfam" id="PF02954">
    <property type="entry name" value="HTH_8"/>
    <property type="match status" value="1"/>
</dbReference>
<sequence>MADNRDPSHRVWVVDDDRSVRFVLSTALRDAGYAVEGFDSAAAALQALAQRPAPDLLFTDVRMPGDDGLVLLEKLKSAQPQLPVIVMSAYTDVASTAGAFRGGAHEFLSKPFDLDDAVELARRALPEADADGTEDALPVAPGKAADSPQLIGDTPAMRALFRAIGRLAQAPLSVLINGETGTGKELVANALHRESPRAKGPFVALNTAAIPAELLESELFGHEAGAFTGAQRRHVGRFEQANGGTLFLDEIGDMPLPLQTRLLRVLAEGEFFRVGGRELIRVDVRVIAATHQDLETLVEQGRFRADLLHRLDVVRLQLPPLRERRADVPRLAENFLATAARKLDTPPKRLTPAALQALREHDWPGNVRELENVCWRLAALAVADTIDAADVAMALARGGRSVRRAVDPGHWDQQLAAWARQRLATGAEGLHAEARERLDAVLLEAALQFTHGRRAEAAARLGLGRNTVTRKLGPGRRRS</sequence>
<comment type="subcellular location">
    <subcellularLocation>
        <location evidence="1 15">Cytoplasm</location>
    </subcellularLocation>
</comment>
<evidence type="ECO:0000313" key="20">
    <source>
        <dbReference type="Proteomes" id="UP001209922"/>
    </source>
</evidence>
<evidence type="ECO:0000256" key="6">
    <source>
        <dbReference type="ARBA" id="ARBA00022741"/>
    </source>
</evidence>
<dbReference type="NCBIfam" id="TIGR01818">
    <property type="entry name" value="ntrC"/>
    <property type="match status" value="1"/>
</dbReference>
<dbReference type="SUPFAM" id="SSF52172">
    <property type="entry name" value="CheY-like"/>
    <property type="match status" value="1"/>
</dbReference>
<evidence type="ECO:0000256" key="5">
    <source>
        <dbReference type="ARBA" id="ARBA00022553"/>
    </source>
</evidence>
<dbReference type="CDD" id="cd00009">
    <property type="entry name" value="AAA"/>
    <property type="match status" value="1"/>
</dbReference>
<evidence type="ECO:0000313" key="19">
    <source>
        <dbReference type="EMBL" id="MCW4473711.1"/>
    </source>
</evidence>
<dbReference type="Gene3D" id="3.40.50.300">
    <property type="entry name" value="P-loop containing nucleotide triphosphate hydrolases"/>
    <property type="match status" value="1"/>
</dbReference>
<dbReference type="InterPro" id="IPR002197">
    <property type="entry name" value="HTH_Fis"/>
</dbReference>
<dbReference type="InterPro" id="IPR002078">
    <property type="entry name" value="Sigma_54_int"/>
</dbReference>
<comment type="caution">
    <text evidence="19">The sequence shown here is derived from an EMBL/GenBank/DDBJ whole genome shotgun (WGS) entry which is preliminary data.</text>
</comment>
<dbReference type="SMART" id="SM00448">
    <property type="entry name" value="REC"/>
    <property type="match status" value="1"/>
</dbReference>
<keyword evidence="9 15" id="KW-0805">Transcription regulation</keyword>
<dbReference type="Pfam" id="PF00158">
    <property type="entry name" value="Sigma54_activat"/>
    <property type="match status" value="1"/>
</dbReference>
<evidence type="ECO:0000256" key="4">
    <source>
        <dbReference type="ARBA" id="ARBA00022491"/>
    </source>
</evidence>
<dbReference type="InterPro" id="IPR027417">
    <property type="entry name" value="P-loop_NTPase"/>
</dbReference>
<gene>
    <name evidence="15 19" type="primary">ntrC</name>
    <name evidence="19" type="ORF">OK345_14515</name>
</gene>
<evidence type="ECO:0000256" key="14">
    <source>
        <dbReference type="PROSITE-ProRule" id="PRU00169"/>
    </source>
</evidence>
<dbReference type="PANTHER" id="PTHR32071:SF95">
    <property type="entry name" value="DNA-BINDING TRANSCRIPTIONAL REGULATOR NTRC"/>
    <property type="match status" value="1"/>
</dbReference>
<dbReference type="SMART" id="SM00382">
    <property type="entry name" value="AAA"/>
    <property type="match status" value="1"/>
</dbReference>
<keyword evidence="7 15" id="KW-0067">ATP-binding</keyword>
<feature type="domain" description="Sigma-54 factor interaction" evidence="17">
    <location>
        <begin position="150"/>
        <end position="379"/>
    </location>
</feature>
<dbReference type="Gene3D" id="1.10.10.60">
    <property type="entry name" value="Homeodomain-like"/>
    <property type="match status" value="1"/>
</dbReference>
<evidence type="ECO:0000256" key="1">
    <source>
        <dbReference type="ARBA" id="ARBA00004496"/>
    </source>
</evidence>
<dbReference type="PROSITE" id="PS50045">
    <property type="entry name" value="SIGMA54_INTERACT_4"/>
    <property type="match status" value="1"/>
</dbReference>
<keyword evidence="20" id="KW-1185">Reference proteome</keyword>
<evidence type="ECO:0000256" key="3">
    <source>
        <dbReference type="ARBA" id="ARBA00022490"/>
    </source>
</evidence>
<evidence type="ECO:0000256" key="2">
    <source>
        <dbReference type="ARBA" id="ARBA00019059"/>
    </source>
</evidence>
<evidence type="ECO:0000256" key="7">
    <source>
        <dbReference type="ARBA" id="ARBA00022840"/>
    </source>
</evidence>
<dbReference type="InterPro" id="IPR011006">
    <property type="entry name" value="CheY-like_superfamily"/>
</dbReference>
<dbReference type="SUPFAM" id="SSF46689">
    <property type="entry name" value="Homeodomain-like"/>
    <property type="match status" value="1"/>
</dbReference>
<dbReference type="Pfam" id="PF25601">
    <property type="entry name" value="AAA_lid_14"/>
    <property type="match status" value="1"/>
</dbReference>
<name>A0ABT3JYZ8_9XANT</name>
<dbReference type="InterPro" id="IPR025943">
    <property type="entry name" value="Sigma_54_int_dom_ATP-bd_2"/>
</dbReference>
<dbReference type="PANTHER" id="PTHR32071">
    <property type="entry name" value="TRANSCRIPTIONAL REGULATORY PROTEIN"/>
    <property type="match status" value="1"/>
</dbReference>
<proteinExistence type="predicted"/>
<dbReference type="InterPro" id="IPR009057">
    <property type="entry name" value="Homeodomain-like_sf"/>
</dbReference>
<keyword evidence="3 15" id="KW-0963">Cytoplasm</keyword>
<dbReference type="InterPro" id="IPR010114">
    <property type="entry name" value="Transcript_reg_NtrC"/>
</dbReference>